<dbReference type="GO" id="GO:0003677">
    <property type="term" value="F:DNA binding"/>
    <property type="evidence" value="ECO:0007669"/>
    <property type="project" value="InterPro"/>
</dbReference>
<dbReference type="SMART" id="SM00530">
    <property type="entry name" value="HTH_XRE"/>
    <property type="match status" value="1"/>
</dbReference>
<dbReference type="EMBL" id="PKLZ01000001">
    <property type="protein sequence ID" value="PLW84317.1"/>
    <property type="molecule type" value="Genomic_DNA"/>
</dbReference>
<evidence type="ECO:0000259" key="2">
    <source>
        <dbReference type="PROSITE" id="PS50943"/>
    </source>
</evidence>
<proteinExistence type="inferred from homology"/>
<accession>A0A2N5Y7G0</accession>
<dbReference type="Proteomes" id="UP000234845">
    <property type="component" value="Unassembled WGS sequence"/>
</dbReference>
<dbReference type="Gene3D" id="1.10.260.40">
    <property type="entry name" value="lambda repressor-like DNA-binding domains"/>
    <property type="match status" value="1"/>
</dbReference>
<dbReference type="InterPro" id="IPR010359">
    <property type="entry name" value="IrrE_HExxH"/>
</dbReference>
<dbReference type="PANTHER" id="PTHR43236">
    <property type="entry name" value="ANTITOXIN HIGA1"/>
    <property type="match status" value="1"/>
</dbReference>
<dbReference type="Pfam" id="PF01381">
    <property type="entry name" value="HTH_3"/>
    <property type="match status" value="1"/>
</dbReference>
<reference evidence="4" key="1">
    <citation type="submission" date="2017-11" db="EMBL/GenBank/DDBJ databases">
        <title>The draft genome sequence of Chromatocurvus sp. F02.</title>
        <authorList>
            <person name="Du Z.-J."/>
            <person name="Chang Y.-Q."/>
        </authorList>
    </citation>
    <scope>NUCLEOTIDE SEQUENCE [LARGE SCALE GENOMIC DNA]</scope>
    <source>
        <strain evidence="4">F02</strain>
    </source>
</reference>
<comment type="similarity">
    <text evidence="1">Belongs to the short-chain fatty acyl-CoA assimilation regulator (ScfR) family.</text>
</comment>
<feature type="domain" description="HTH cro/C1-type" evidence="2">
    <location>
        <begin position="64"/>
        <end position="117"/>
    </location>
</feature>
<dbReference type="Pfam" id="PF06114">
    <property type="entry name" value="Peptidase_M78"/>
    <property type="match status" value="1"/>
</dbReference>
<name>A0A2N5Y7G0_9GAMM</name>
<dbReference type="InterPro" id="IPR001387">
    <property type="entry name" value="Cro/C1-type_HTH"/>
</dbReference>
<comment type="caution">
    <text evidence="3">The sequence shown here is derived from an EMBL/GenBank/DDBJ whole genome shotgun (WGS) entry which is preliminary data.</text>
</comment>
<dbReference type="InterPro" id="IPR052345">
    <property type="entry name" value="Rad_response_metalloprotease"/>
</dbReference>
<sequence length="406" mass="45697">MMNLKVLKDEDDHAQAIARLYALMDLEPEEGSIENDELEVLALLIERYEEEHFPVELPSPVDAILFRMDQQGLSRKDLAPYIGSLPKVSEVLHGKRTLSLAMIRRLHKGLGIPLDVLIQDPEQQEHFDQGVNWLDFPLKEMHQRGYFAGFNGTLSELKGYAQEVVGGFLKSVNLQSSAQPMMARATSHLRENDKMSDPAAMLAWQARVLHLAHSQPNLPAYVSGTVSQDWMRDLARLSWSQQGPALAVEFLNKAGIHVVIEKHLPKTYLDGAVCFSEARHPVVALTLRHDRLDNFWFTLMHELAHIALHFDGTETWYLDNLDAISTDPREDQADALAQEVLIPQDSIPNGLPTDAAGVGQLAQTLRILPCIIAGRARREAGSYQMFGRAFRSEKEVRRILTENGYL</sequence>
<dbReference type="SUPFAM" id="SSF47413">
    <property type="entry name" value="lambda repressor-like DNA-binding domains"/>
    <property type="match status" value="1"/>
</dbReference>
<dbReference type="PANTHER" id="PTHR43236:SF2">
    <property type="entry name" value="BLL0069 PROTEIN"/>
    <property type="match status" value="1"/>
</dbReference>
<evidence type="ECO:0000313" key="4">
    <source>
        <dbReference type="Proteomes" id="UP000234845"/>
    </source>
</evidence>
<keyword evidence="4" id="KW-1185">Reference proteome</keyword>
<dbReference type="Gene3D" id="1.10.10.2910">
    <property type="match status" value="1"/>
</dbReference>
<evidence type="ECO:0000313" key="3">
    <source>
        <dbReference type="EMBL" id="PLW84317.1"/>
    </source>
</evidence>
<dbReference type="AlphaFoldDB" id="A0A2N5Y7G0"/>
<organism evidence="3 4">
    <name type="scientific">Kineobactrum sediminis</name>
    <dbReference type="NCBI Taxonomy" id="1905677"/>
    <lineage>
        <taxon>Bacteria</taxon>
        <taxon>Pseudomonadati</taxon>
        <taxon>Pseudomonadota</taxon>
        <taxon>Gammaproteobacteria</taxon>
        <taxon>Cellvibrionales</taxon>
        <taxon>Halieaceae</taxon>
        <taxon>Kineobactrum</taxon>
    </lineage>
</organism>
<dbReference type="InterPro" id="IPR010982">
    <property type="entry name" value="Lambda_DNA-bd_dom_sf"/>
</dbReference>
<gene>
    <name evidence="3" type="ORF">CWI75_02970</name>
</gene>
<dbReference type="CDD" id="cd00093">
    <property type="entry name" value="HTH_XRE"/>
    <property type="match status" value="1"/>
</dbReference>
<dbReference type="OrthoDB" id="9796786at2"/>
<dbReference type="PROSITE" id="PS50943">
    <property type="entry name" value="HTH_CROC1"/>
    <property type="match status" value="1"/>
</dbReference>
<evidence type="ECO:0000256" key="1">
    <source>
        <dbReference type="ARBA" id="ARBA00007227"/>
    </source>
</evidence>
<protein>
    <submittedName>
        <fullName evidence="3">Plasmid stabilization protein</fullName>
    </submittedName>
</protein>